<evidence type="ECO:0000313" key="2">
    <source>
        <dbReference type="Proteomes" id="UP000277204"/>
    </source>
</evidence>
<dbReference type="Proteomes" id="UP000277204">
    <property type="component" value="Unassembled WGS sequence"/>
</dbReference>
<keyword evidence="2" id="KW-1185">Reference proteome</keyword>
<accession>A0A183MWC3</accession>
<proteinExistence type="predicted"/>
<protein>
    <submittedName>
        <fullName evidence="1">Uncharacterized protein</fullName>
    </submittedName>
</protein>
<organism evidence="1 2">
    <name type="scientific">Schistosoma margrebowiei</name>
    <dbReference type="NCBI Taxonomy" id="48269"/>
    <lineage>
        <taxon>Eukaryota</taxon>
        <taxon>Metazoa</taxon>
        <taxon>Spiralia</taxon>
        <taxon>Lophotrochozoa</taxon>
        <taxon>Platyhelminthes</taxon>
        <taxon>Trematoda</taxon>
        <taxon>Digenea</taxon>
        <taxon>Strigeidida</taxon>
        <taxon>Schistosomatoidea</taxon>
        <taxon>Schistosomatidae</taxon>
        <taxon>Schistosoma</taxon>
    </lineage>
</organism>
<dbReference type="EMBL" id="UZAI01018272">
    <property type="protein sequence ID" value="VDP35307.1"/>
    <property type="molecule type" value="Genomic_DNA"/>
</dbReference>
<name>A0A183MWC3_9TREM</name>
<dbReference type="AlphaFoldDB" id="A0A183MWC3"/>
<gene>
    <name evidence="1" type="ORF">SMRZ_LOCUS20348</name>
</gene>
<reference evidence="1 2" key="1">
    <citation type="submission" date="2018-11" db="EMBL/GenBank/DDBJ databases">
        <authorList>
            <consortium name="Pathogen Informatics"/>
        </authorList>
    </citation>
    <scope>NUCLEOTIDE SEQUENCE [LARGE SCALE GENOMIC DNA]</scope>
    <source>
        <strain evidence="1 2">Zambia</strain>
    </source>
</reference>
<sequence length="144" mass="15922">MILDVLLTCCSIIVRYTRKSSKAVACRLWEDLLLSDSEEENEEKPRPRTSFRTIAVETPMDNGDMLVKPGDKSTSESLSILNHALRPPPPFVSPLSILNADGSPILNTQNGFIDLPQIDVNKQNSLESKISGRISEAPTECVVR</sequence>
<evidence type="ECO:0000313" key="1">
    <source>
        <dbReference type="EMBL" id="VDP35307.1"/>
    </source>
</evidence>